<organism evidence="2 3">
    <name type="scientific">Papaver nudicaule</name>
    <name type="common">Iceland poppy</name>
    <dbReference type="NCBI Taxonomy" id="74823"/>
    <lineage>
        <taxon>Eukaryota</taxon>
        <taxon>Viridiplantae</taxon>
        <taxon>Streptophyta</taxon>
        <taxon>Embryophyta</taxon>
        <taxon>Tracheophyta</taxon>
        <taxon>Spermatophyta</taxon>
        <taxon>Magnoliopsida</taxon>
        <taxon>Ranunculales</taxon>
        <taxon>Papaveraceae</taxon>
        <taxon>Papaveroideae</taxon>
        <taxon>Papaver</taxon>
    </lineage>
</organism>
<comment type="caution">
    <text evidence="2">The sequence shown here is derived from an EMBL/GenBank/DDBJ whole genome shotgun (WGS) entry which is preliminary data.</text>
</comment>
<dbReference type="InterPro" id="IPR024949">
    <property type="entry name" value="Bet_v_I_allergen"/>
</dbReference>
<dbReference type="PANTHER" id="PTHR31213:SF201">
    <property type="entry name" value="OS03G0300400 PROTEIN"/>
    <property type="match status" value="1"/>
</dbReference>
<dbReference type="GO" id="GO:0004864">
    <property type="term" value="F:protein phosphatase inhibitor activity"/>
    <property type="evidence" value="ECO:0007669"/>
    <property type="project" value="InterPro"/>
</dbReference>
<evidence type="ECO:0000313" key="3">
    <source>
        <dbReference type="Proteomes" id="UP001177140"/>
    </source>
</evidence>
<dbReference type="GO" id="GO:0010427">
    <property type="term" value="F:abscisic acid binding"/>
    <property type="evidence" value="ECO:0007669"/>
    <property type="project" value="InterPro"/>
</dbReference>
<dbReference type="GO" id="GO:0038023">
    <property type="term" value="F:signaling receptor activity"/>
    <property type="evidence" value="ECO:0007669"/>
    <property type="project" value="InterPro"/>
</dbReference>
<dbReference type="FunFam" id="3.30.530.20:FF:000007">
    <property type="entry name" value="Major pollen allergen Bet v 1-A"/>
    <property type="match status" value="1"/>
</dbReference>
<evidence type="ECO:0000256" key="1">
    <source>
        <dbReference type="ARBA" id="ARBA00009744"/>
    </source>
</evidence>
<dbReference type="InterPro" id="IPR023393">
    <property type="entry name" value="START-like_dom_sf"/>
</dbReference>
<gene>
    <name evidence="2" type="ORF">MKW94_001270</name>
</gene>
<dbReference type="AlphaFoldDB" id="A0AA41RVX3"/>
<dbReference type="PANTHER" id="PTHR31213">
    <property type="entry name" value="OS08G0374000 PROTEIN-RELATED"/>
    <property type="match status" value="1"/>
</dbReference>
<protein>
    <recommendedName>
        <fullName evidence="4">Bet v I/Major latex protein domain-containing protein</fullName>
    </recommendedName>
</protein>
<dbReference type="InterPro" id="IPR050279">
    <property type="entry name" value="Plant_def-hormone_signal"/>
</dbReference>
<dbReference type="PRINTS" id="PR00634">
    <property type="entry name" value="BETALLERGEN"/>
</dbReference>
<sequence>MADGIITVNEEIPCPGVALARLFRAMFVEIHTLLPQITPMATKSVDSLSESVGEPTANHYKVEGSLHNMTWKLEEIDSENLTCKGTFFDCEALWGDKVDFIFNEAKIEASDDGRPVFKVTRHFHPKPDANLDKEEIKAGIETLRGGSDFIHAYLHENPHFCA</sequence>
<keyword evidence="3" id="KW-1185">Reference proteome</keyword>
<accession>A0AA41RVX3</accession>
<dbReference type="GO" id="GO:0005634">
    <property type="term" value="C:nucleus"/>
    <property type="evidence" value="ECO:0007669"/>
    <property type="project" value="TreeGrafter"/>
</dbReference>
<dbReference type="Gene3D" id="3.30.530.20">
    <property type="match status" value="1"/>
</dbReference>
<reference evidence="2" key="1">
    <citation type="submission" date="2022-03" db="EMBL/GenBank/DDBJ databases">
        <title>A functionally conserved STORR gene fusion in Papaver species that diverged 16.8 million years ago.</title>
        <authorList>
            <person name="Catania T."/>
        </authorList>
    </citation>
    <scope>NUCLEOTIDE SEQUENCE</scope>
    <source>
        <strain evidence="2">S-191538</strain>
    </source>
</reference>
<dbReference type="GO" id="GO:0009738">
    <property type="term" value="P:abscisic acid-activated signaling pathway"/>
    <property type="evidence" value="ECO:0007669"/>
    <property type="project" value="InterPro"/>
</dbReference>
<dbReference type="SUPFAM" id="SSF55961">
    <property type="entry name" value="Bet v1-like"/>
    <property type="match status" value="1"/>
</dbReference>
<comment type="similarity">
    <text evidence="1">Belongs to the BetVI family.</text>
</comment>
<dbReference type="Proteomes" id="UP001177140">
    <property type="component" value="Unassembled WGS sequence"/>
</dbReference>
<evidence type="ECO:0008006" key="4">
    <source>
        <dbReference type="Google" id="ProtNLM"/>
    </source>
</evidence>
<dbReference type="EMBL" id="JAJJMA010016467">
    <property type="protein sequence ID" value="MCL7022913.1"/>
    <property type="molecule type" value="Genomic_DNA"/>
</dbReference>
<name>A0AA41RVX3_PAPNU</name>
<evidence type="ECO:0000313" key="2">
    <source>
        <dbReference type="EMBL" id="MCL7022913.1"/>
    </source>
</evidence>
<dbReference type="GO" id="GO:0005737">
    <property type="term" value="C:cytoplasm"/>
    <property type="evidence" value="ECO:0007669"/>
    <property type="project" value="TreeGrafter"/>
</dbReference>
<proteinExistence type="inferred from homology"/>